<sequence>MIRRIASRLALAASLIGASHGASALDFSIPQHDTTEQFHWVTHDLGLPRIYASGLIEAGDAERLAAFLKDTGTDSGIVLFSSPGGSLQEGVLLGETIRKHGLSTGIAQFDNGAMRKAGQCASACAYAFVGGIHRYYEAGDQQLGVHQFYASGPDAISSSETQKISGLLVAYLKGMGVDPLAFTVSASAGPDGMFWLTTEQAIELQIATNGLSSAVAELKQAQGATYLSVEQDNGGPLGRFLFFCGSQQQVMLVGGFVSTPEDTANKHEWATWSALKVGTKTIYPVRKADDPQSINQAGSMVSAGRTLSRSDIITLLKERSVGFVFGADGMLAYGTTADLSPVISKVEAFVTNCTAPAR</sequence>
<dbReference type="Proteomes" id="UP000198982">
    <property type="component" value="Unassembled WGS sequence"/>
</dbReference>
<dbReference type="AlphaFoldDB" id="A0A1H4ZNM4"/>
<evidence type="ECO:0008006" key="4">
    <source>
        <dbReference type="Google" id="ProtNLM"/>
    </source>
</evidence>
<organism evidence="2 3">
    <name type="scientific">Pseudomonas saponiphila</name>
    <dbReference type="NCBI Taxonomy" id="556534"/>
    <lineage>
        <taxon>Bacteria</taxon>
        <taxon>Pseudomonadati</taxon>
        <taxon>Pseudomonadota</taxon>
        <taxon>Gammaproteobacteria</taxon>
        <taxon>Pseudomonadales</taxon>
        <taxon>Pseudomonadaceae</taxon>
        <taxon>Pseudomonas</taxon>
    </lineage>
</organism>
<keyword evidence="3" id="KW-1185">Reference proteome</keyword>
<evidence type="ECO:0000313" key="2">
    <source>
        <dbReference type="EMBL" id="SED31689.1"/>
    </source>
</evidence>
<dbReference type="SUPFAM" id="SSF52096">
    <property type="entry name" value="ClpP/crotonase"/>
    <property type="match status" value="1"/>
</dbReference>
<proteinExistence type="predicted"/>
<keyword evidence="1" id="KW-0732">Signal</keyword>
<dbReference type="RefSeq" id="WP_092320734.1">
    <property type="nucleotide sequence ID" value="NZ_FNTJ01000003.1"/>
</dbReference>
<gene>
    <name evidence="2" type="ORF">SAMN05216178_6755</name>
</gene>
<protein>
    <recommendedName>
        <fullName evidence="4">Monosaccharide ABC transporter substrate-binding protein, CUT2 family</fullName>
    </recommendedName>
</protein>
<accession>A0A1H4ZNM4</accession>
<evidence type="ECO:0000256" key="1">
    <source>
        <dbReference type="SAM" id="SignalP"/>
    </source>
</evidence>
<dbReference type="Gene3D" id="3.90.226.10">
    <property type="entry name" value="2-enoyl-CoA Hydratase, Chain A, domain 1"/>
    <property type="match status" value="1"/>
</dbReference>
<dbReference type="EMBL" id="FNTJ01000003">
    <property type="protein sequence ID" value="SED31689.1"/>
    <property type="molecule type" value="Genomic_DNA"/>
</dbReference>
<name>A0A1H4ZNM4_9PSED</name>
<dbReference type="InterPro" id="IPR029045">
    <property type="entry name" value="ClpP/crotonase-like_dom_sf"/>
</dbReference>
<feature type="chain" id="PRO_5011650885" description="Monosaccharide ABC transporter substrate-binding protein, CUT2 family" evidence="1">
    <location>
        <begin position="25"/>
        <end position="358"/>
    </location>
</feature>
<reference evidence="3" key="1">
    <citation type="submission" date="2016-10" db="EMBL/GenBank/DDBJ databases">
        <authorList>
            <person name="Varghese N."/>
            <person name="Submissions S."/>
        </authorList>
    </citation>
    <scope>NUCLEOTIDE SEQUENCE [LARGE SCALE GENOMIC DNA]</scope>
    <source>
        <strain evidence="3">DSM 9751</strain>
    </source>
</reference>
<evidence type="ECO:0000313" key="3">
    <source>
        <dbReference type="Proteomes" id="UP000198982"/>
    </source>
</evidence>
<feature type="signal peptide" evidence="1">
    <location>
        <begin position="1"/>
        <end position="24"/>
    </location>
</feature>